<protein>
    <submittedName>
        <fullName evidence="3">Glycerophosphodiester phosphodiesterase</fullName>
    </submittedName>
</protein>
<proteinExistence type="predicted"/>
<evidence type="ECO:0000259" key="2">
    <source>
        <dbReference type="PROSITE" id="PS51704"/>
    </source>
</evidence>
<evidence type="ECO:0000313" key="3">
    <source>
        <dbReference type="EMBL" id="MBN3546255.1"/>
    </source>
</evidence>
<dbReference type="PANTHER" id="PTHR46211:SF1">
    <property type="entry name" value="GLYCEROPHOSPHODIESTER PHOSPHODIESTERASE, CYTOPLASMIC"/>
    <property type="match status" value="1"/>
</dbReference>
<reference evidence="3 4" key="1">
    <citation type="submission" date="2021-01" db="EMBL/GenBank/DDBJ databases">
        <title>Genome Sequencing of Type Strains.</title>
        <authorList>
            <person name="Lemaire J.F."/>
            <person name="Inderbitzin P."/>
            <person name="Collins S.B."/>
            <person name="Wespe N."/>
            <person name="Knight-Connoni V."/>
        </authorList>
    </citation>
    <scope>NUCLEOTIDE SEQUENCE [LARGE SCALE GENOMIC DNA]</scope>
    <source>
        <strain evidence="3 4">DSM 14730</strain>
    </source>
</reference>
<dbReference type="InterPro" id="IPR017946">
    <property type="entry name" value="PLC-like_Pdiesterase_TIM-brl"/>
</dbReference>
<dbReference type="InterPro" id="IPR030395">
    <property type="entry name" value="GP_PDE_dom"/>
</dbReference>
<dbReference type="PROSITE" id="PS51704">
    <property type="entry name" value="GP_PDE"/>
    <property type="match status" value="1"/>
</dbReference>
<dbReference type="Pfam" id="PF03009">
    <property type="entry name" value="GDPD"/>
    <property type="match status" value="1"/>
</dbReference>
<dbReference type="EMBL" id="JAFHKS010000044">
    <property type="protein sequence ID" value="MBN3546255.1"/>
    <property type="molecule type" value="Genomic_DNA"/>
</dbReference>
<dbReference type="PANTHER" id="PTHR46211">
    <property type="entry name" value="GLYCEROPHOSPHORYL DIESTER PHOSPHODIESTERASE"/>
    <property type="match status" value="1"/>
</dbReference>
<dbReference type="CDD" id="cd08563">
    <property type="entry name" value="GDPD_TtGDE_like"/>
    <property type="match status" value="1"/>
</dbReference>
<evidence type="ECO:0000313" key="4">
    <source>
        <dbReference type="Proteomes" id="UP001319060"/>
    </source>
</evidence>
<name>A0ABS2ZE82_9BACL</name>
<feature type="signal peptide" evidence="1">
    <location>
        <begin position="1"/>
        <end position="27"/>
    </location>
</feature>
<feature type="chain" id="PRO_5045166691" evidence="1">
    <location>
        <begin position="28"/>
        <end position="276"/>
    </location>
</feature>
<keyword evidence="4" id="KW-1185">Reference proteome</keyword>
<gene>
    <name evidence="3" type="ORF">JYA64_13200</name>
</gene>
<keyword evidence="1" id="KW-0732">Signal</keyword>
<dbReference type="Gene3D" id="3.20.20.190">
    <property type="entry name" value="Phosphatidylinositol (PI) phosphodiesterase"/>
    <property type="match status" value="1"/>
</dbReference>
<dbReference type="SUPFAM" id="SSF51695">
    <property type="entry name" value="PLC-like phosphodiesterases"/>
    <property type="match status" value="1"/>
</dbReference>
<dbReference type="RefSeq" id="WP_188400598.1">
    <property type="nucleotide sequence ID" value="NZ_BMCE01000001.1"/>
</dbReference>
<feature type="domain" description="GP-PDE" evidence="2">
    <location>
        <begin position="34"/>
        <end position="274"/>
    </location>
</feature>
<dbReference type="Proteomes" id="UP001319060">
    <property type="component" value="Unassembled WGS sequence"/>
</dbReference>
<comment type="caution">
    <text evidence="3">The sequence shown here is derived from an EMBL/GenBank/DDBJ whole genome shotgun (WGS) entry which is preliminary data.</text>
</comment>
<evidence type="ECO:0000256" key="1">
    <source>
        <dbReference type="SAM" id="SignalP"/>
    </source>
</evidence>
<sequence>MNVRKTAVASILSMGILGSFFTTETFAYEPSDQVQTVAHRGASGYAPENTMAAFQKGVDMKADYIEIDVQQTKDGELVVIHDVTLDRTTDGTGYIKDHTLEQIRQLDAGSYFGEEFAGEKVPTFEEVLDEFRGKTGILIELKATYYYPGIEEKVASALKERNMHLPAHEKIIIQSFEFDSMQRMDKLLPEVPVGVLTSRATDLSEAKLSEFSTYAEYVNPSRLLVNSSVVDEVHERNMGIMAWTVRNEQEVQPLLDAGVDGIITDYPDYAPLHKAE</sequence>
<accession>A0ABS2ZE82</accession>
<organism evidence="3 4">
    <name type="scientific">Fictibacillus barbaricus</name>
    <dbReference type="NCBI Taxonomy" id="182136"/>
    <lineage>
        <taxon>Bacteria</taxon>
        <taxon>Bacillati</taxon>
        <taxon>Bacillota</taxon>
        <taxon>Bacilli</taxon>
        <taxon>Bacillales</taxon>
        <taxon>Fictibacillaceae</taxon>
        <taxon>Fictibacillus</taxon>
    </lineage>
</organism>